<evidence type="ECO:0000313" key="2">
    <source>
        <dbReference type="EMBL" id="OLP86606.1"/>
    </source>
</evidence>
<accession>A0A1Q9CUK6</accession>
<keyword evidence="3" id="KW-1185">Reference proteome</keyword>
<feature type="compositionally biased region" description="Basic and acidic residues" evidence="1">
    <location>
        <begin position="83"/>
        <end position="96"/>
    </location>
</feature>
<dbReference type="AlphaFoldDB" id="A0A1Q9CUK6"/>
<proteinExistence type="predicted"/>
<feature type="compositionally biased region" description="Basic and acidic residues" evidence="1">
    <location>
        <begin position="54"/>
        <end position="72"/>
    </location>
</feature>
<gene>
    <name evidence="2" type="ORF">AK812_SmicGene32261</name>
</gene>
<dbReference type="EMBL" id="LSRX01000908">
    <property type="protein sequence ID" value="OLP86606.1"/>
    <property type="molecule type" value="Genomic_DNA"/>
</dbReference>
<feature type="region of interest" description="Disordered" evidence="1">
    <location>
        <begin position="18"/>
        <end position="100"/>
    </location>
</feature>
<reference evidence="2 3" key="1">
    <citation type="submission" date="2016-02" db="EMBL/GenBank/DDBJ databases">
        <title>Genome analysis of coral dinoflagellate symbionts highlights evolutionary adaptations to a symbiotic lifestyle.</title>
        <authorList>
            <person name="Aranda M."/>
            <person name="Li Y."/>
            <person name="Liew Y.J."/>
            <person name="Baumgarten S."/>
            <person name="Simakov O."/>
            <person name="Wilson M."/>
            <person name="Piel J."/>
            <person name="Ashoor H."/>
            <person name="Bougouffa S."/>
            <person name="Bajic V.B."/>
            <person name="Ryu T."/>
            <person name="Ravasi T."/>
            <person name="Bayer T."/>
            <person name="Micklem G."/>
            <person name="Kim H."/>
            <person name="Bhak J."/>
            <person name="Lajeunesse T.C."/>
            <person name="Voolstra C.R."/>
        </authorList>
    </citation>
    <scope>NUCLEOTIDE SEQUENCE [LARGE SCALE GENOMIC DNA]</scope>
    <source>
        <strain evidence="2 3">CCMP2467</strain>
    </source>
</reference>
<evidence type="ECO:0000256" key="1">
    <source>
        <dbReference type="SAM" id="MobiDB-lite"/>
    </source>
</evidence>
<dbReference type="Proteomes" id="UP000186817">
    <property type="component" value="Unassembled WGS sequence"/>
</dbReference>
<name>A0A1Q9CUK6_SYMMI</name>
<protein>
    <recommendedName>
        <fullName evidence="4">Tim44-like domain-containing protein</fullName>
    </recommendedName>
</protein>
<comment type="caution">
    <text evidence="2">The sequence shown here is derived from an EMBL/GenBank/DDBJ whole genome shotgun (WGS) entry which is preliminary data.</text>
</comment>
<sequence>MACLKHLRSPTRALLKTSRARCLPGPSRLPSPGATTNLWASHQRWFGETPTPSPEDRERGAAKKPEEPRTPEEAPSSDTGTPEDPKEQKRESKSQSDSDVTEYKVCITSEDFFDVSTLPVRAVVHRSALWFMNFMFPQLDLKWGPFAEGAAQAVRCVHELLGKENFEELEGLVTPQLLQELRDQKGHHGTEKEDWAEPPRLESVAVMALLTSRSLQEEGAPPGLVITPLIKVTERYLYKGSDKPRGVIRFVKWEFETRILNEGEGGPAQWGSSGWQVRRLEEPWFMPREMVKF</sequence>
<evidence type="ECO:0000313" key="3">
    <source>
        <dbReference type="Proteomes" id="UP000186817"/>
    </source>
</evidence>
<evidence type="ECO:0008006" key="4">
    <source>
        <dbReference type="Google" id="ProtNLM"/>
    </source>
</evidence>
<dbReference type="OrthoDB" id="7249367at2759"/>
<organism evidence="2 3">
    <name type="scientific">Symbiodinium microadriaticum</name>
    <name type="common">Dinoflagellate</name>
    <name type="synonym">Zooxanthella microadriatica</name>
    <dbReference type="NCBI Taxonomy" id="2951"/>
    <lineage>
        <taxon>Eukaryota</taxon>
        <taxon>Sar</taxon>
        <taxon>Alveolata</taxon>
        <taxon>Dinophyceae</taxon>
        <taxon>Suessiales</taxon>
        <taxon>Symbiodiniaceae</taxon>
        <taxon>Symbiodinium</taxon>
    </lineage>
</organism>